<protein>
    <recommendedName>
        <fullName evidence="3">Transcription factor Iwr1 domain-containing protein</fullName>
    </recommendedName>
</protein>
<dbReference type="eggNOG" id="ENOG502SE90">
    <property type="taxonomic scope" value="Eukaryota"/>
</dbReference>
<evidence type="ECO:0000256" key="1">
    <source>
        <dbReference type="ARBA" id="ARBA00010218"/>
    </source>
</evidence>
<dbReference type="HOGENOM" id="CLU_702139_0_0_1"/>
<dbReference type="VEuPathDB" id="FungiDB:HMPREF1541_00759"/>
<feature type="compositionally biased region" description="Low complexity" evidence="2">
    <location>
        <begin position="219"/>
        <end position="230"/>
    </location>
</feature>
<reference evidence="4 5" key="1">
    <citation type="submission" date="2013-03" db="EMBL/GenBank/DDBJ databases">
        <title>The Genome Sequence of Phialophora europaea CBS 101466.</title>
        <authorList>
            <consortium name="The Broad Institute Genomics Platform"/>
            <person name="Cuomo C."/>
            <person name="de Hoog S."/>
            <person name="Gorbushina A."/>
            <person name="Walker B."/>
            <person name="Young S.K."/>
            <person name="Zeng Q."/>
            <person name="Gargeya S."/>
            <person name="Fitzgerald M."/>
            <person name="Haas B."/>
            <person name="Abouelleil A."/>
            <person name="Allen A.W."/>
            <person name="Alvarado L."/>
            <person name="Arachchi H.M."/>
            <person name="Berlin A.M."/>
            <person name="Chapman S.B."/>
            <person name="Gainer-Dewar J."/>
            <person name="Goldberg J."/>
            <person name="Griggs A."/>
            <person name="Gujja S."/>
            <person name="Hansen M."/>
            <person name="Howarth C."/>
            <person name="Imamovic A."/>
            <person name="Ireland A."/>
            <person name="Larimer J."/>
            <person name="McCowan C."/>
            <person name="Murphy C."/>
            <person name="Pearson M."/>
            <person name="Poon T.W."/>
            <person name="Priest M."/>
            <person name="Roberts A."/>
            <person name="Saif S."/>
            <person name="Shea T."/>
            <person name="Sisk P."/>
            <person name="Sykes S."/>
            <person name="Wortman J."/>
            <person name="Nusbaum C."/>
            <person name="Birren B."/>
        </authorList>
    </citation>
    <scope>NUCLEOTIDE SEQUENCE [LARGE SCALE GENOMIC DNA]</scope>
    <source>
        <strain evidence="4 5">CBS 101466</strain>
    </source>
</reference>
<feature type="compositionally biased region" description="Polar residues" evidence="2">
    <location>
        <begin position="231"/>
        <end position="241"/>
    </location>
</feature>
<name>W2SF92_CYPE1</name>
<evidence type="ECO:0000256" key="2">
    <source>
        <dbReference type="SAM" id="MobiDB-lite"/>
    </source>
</evidence>
<feature type="compositionally biased region" description="Acidic residues" evidence="2">
    <location>
        <begin position="362"/>
        <end position="371"/>
    </location>
</feature>
<comment type="similarity">
    <text evidence="1">Belongs to the IWR1/SLC7A6OS family.</text>
</comment>
<evidence type="ECO:0000313" key="5">
    <source>
        <dbReference type="Proteomes" id="UP000030752"/>
    </source>
</evidence>
<dbReference type="OrthoDB" id="6255506at2759"/>
<dbReference type="RefSeq" id="XP_008711286.1">
    <property type="nucleotide sequence ID" value="XM_008713064.1"/>
</dbReference>
<evidence type="ECO:0000259" key="3">
    <source>
        <dbReference type="Pfam" id="PF08574"/>
    </source>
</evidence>
<dbReference type="InterPro" id="IPR013883">
    <property type="entry name" value="TF_Iwr1_dom"/>
</dbReference>
<dbReference type="InterPro" id="IPR040150">
    <property type="entry name" value="Iwr1"/>
</dbReference>
<accession>W2SF92</accession>
<dbReference type="STRING" id="1220924.W2SF92"/>
<organism evidence="4 5">
    <name type="scientific">Cyphellophora europaea (strain CBS 101466)</name>
    <name type="common">Phialophora europaea</name>
    <dbReference type="NCBI Taxonomy" id="1220924"/>
    <lineage>
        <taxon>Eukaryota</taxon>
        <taxon>Fungi</taxon>
        <taxon>Dikarya</taxon>
        <taxon>Ascomycota</taxon>
        <taxon>Pezizomycotina</taxon>
        <taxon>Eurotiomycetes</taxon>
        <taxon>Chaetothyriomycetidae</taxon>
        <taxon>Chaetothyriales</taxon>
        <taxon>Cyphellophoraceae</taxon>
        <taxon>Cyphellophora</taxon>
    </lineage>
</organism>
<feature type="compositionally biased region" description="Acidic residues" evidence="2">
    <location>
        <begin position="328"/>
        <end position="354"/>
    </location>
</feature>
<dbReference type="EMBL" id="KB822711">
    <property type="protein sequence ID" value="ETN46574.1"/>
    <property type="molecule type" value="Genomic_DNA"/>
</dbReference>
<dbReference type="PANTHER" id="PTHR28063:SF1">
    <property type="entry name" value="RNA POLYMERASE II NUCLEAR LOCALIZATION PROTEIN IWR1"/>
    <property type="match status" value="1"/>
</dbReference>
<dbReference type="Pfam" id="PF08574">
    <property type="entry name" value="Iwr1"/>
    <property type="match status" value="1"/>
</dbReference>
<dbReference type="GeneID" id="19968098"/>
<dbReference type="GO" id="GO:0006606">
    <property type="term" value="P:protein import into nucleus"/>
    <property type="evidence" value="ECO:0007669"/>
    <property type="project" value="InterPro"/>
</dbReference>
<dbReference type="InParanoid" id="W2SF92"/>
<gene>
    <name evidence="4" type="ORF">HMPREF1541_00759</name>
</gene>
<keyword evidence="5" id="KW-1185">Reference proteome</keyword>
<evidence type="ECO:0000313" key="4">
    <source>
        <dbReference type="EMBL" id="ETN46574.1"/>
    </source>
</evidence>
<dbReference type="GO" id="GO:0005737">
    <property type="term" value="C:cytoplasm"/>
    <property type="evidence" value="ECO:0007669"/>
    <property type="project" value="TreeGrafter"/>
</dbReference>
<proteinExistence type="inferred from homology"/>
<feature type="compositionally biased region" description="Polar residues" evidence="2">
    <location>
        <begin position="197"/>
        <end position="218"/>
    </location>
</feature>
<dbReference type="Proteomes" id="UP000030752">
    <property type="component" value="Unassembled WGS sequence"/>
</dbReference>
<feature type="region of interest" description="Disordered" evidence="2">
    <location>
        <begin position="328"/>
        <end position="398"/>
    </location>
</feature>
<feature type="region of interest" description="Disordered" evidence="2">
    <location>
        <begin position="195"/>
        <end position="244"/>
    </location>
</feature>
<feature type="region of interest" description="Disordered" evidence="2">
    <location>
        <begin position="44"/>
        <end position="173"/>
    </location>
</feature>
<dbReference type="PANTHER" id="PTHR28063">
    <property type="entry name" value="RNA POLYMERASE II NUCLEAR LOCALIZATION PROTEIN IWR1"/>
    <property type="match status" value="1"/>
</dbReference>
<feature type="compositionally biased region" description="Basic and acidic residues" evidence="2">
    <location>
        <begin position="128"/>
        <end position="143"/>
    </location>
</feature>
<dbReference type="AlphaFoldDB" id="W2SF92"/>
<feature type="domain" description="Transcription factor Iwr1" evidence="3">
    <location>
        <begin position="293"/>
        <end position="366"/>
    </location>
</feature>
<sequence>MSLPPERISVKRRRDEAPIETFYLEQSTRAKRQFTAQSYQLLKRPIVPVSQQPPPVDRAVTAPAGPQSKHDQNGIPTIRSTAPGDEINDFTKFIRQQAQPASKEGAEEALLSTDSERPQATSPPKPSRRLDLPKDIRRFHLTRDLSSSHNASRPSGIRKKSSRSSSLRPPLPTFVERQVYDGLYAKPPVDKMVMEGSKTSVDSPSDTIDAQSKESVSIPTFVKPKTPPTKSGTSLQDPSRTWNRESDQLADELAALAMEMDPDAQPDSPVREAPSSSVAGPDIQPARPNPIEEEYIYETYIRISEENHSSNTMDPNVSVSNVGVLVIDEEDEDLWEGYMQSDDESDWDDEDSNAEDNPANDYPDEELSSDDEFSRNPYRYHQGDLGYDDDDSDHPTYN</sequence>
<feature type="region of interest" description="Disordered" evidence="2">
    <location>
        <begin position="256"/>
        <end position="291"/>
    </location>
</feature>